<dbReference type="PANTHER" id="PTHR35010">
    <property type="entry name" value="BLL4672 PROTEIN-RELATED"/>
    <property type="match status" value="1"/>
</dbReference>
<name>A0A3D9LE65_9MICC</name>
<dbReference type="Pfam" id="PF17765">
    <property type="entry name" value="MLTR_LBD"/>
    <property type="match status" value="1"/>
</dbReference>
<dbReference type="PANTHER" id="PTHR35010:SF2">
    <property type="entry name" value="BLL4672 PROTEIN"/>
    <property type="match status" value="1"/>
</dbReference>
<dbReference type="PROSITE" id="PS50943">
    <property type="entry name" value="HTH_CROC1"/>
    <property type="match status" value="1"/>
</dbReference>
<dbReference type="Proteomes" id="UP000256727">
    <property type="component" value="Unassembled WGS sequence"/>
</dbReference>
<dbReference type="InterPro" id="IPR001387">
    <property type="entry name" value="Cro/C1-type_HTH"/>
</dbReference>
<evidence type="ECO:0000259" key="1">
    <source>
        <dbReference type="PROSITE" id="PS50943"/>
    </source>
</evidence>
<dbReference type="Gene3D" id="3.30.450.180">
    <property type="match status" value="1"/>
</dbReference>
<sequence length="308" mass="34060">MNAGDSRDRRFEVYRRGMHTRHEVQEFLTALRGRITPETAGLTAFGGQRRVLGLRREEVAQLAGVSTAYYTRMERGDLSGVSESVLYALANALQLNDAESQHLFDLARNATGTNRRPDRSKTDTRLSPQVVQLMETMRDVPVVALSKLGDPVGSNRLGRALFPHLFPENAAPVNTARYLFLDPRSQSFYPDWDDVARESVSAMRLLAGHDPSDRQLTALVGELATRSSEFRTWWGSHTVRTHTAGTKRIAHPVVGELTLSYQTLTLPSAPKIRLATYLAEAGSPSADAIDLLRSWTATPAPAQEPHTA</sequence>
<dbReference type="CDD" id="cd00093">
    <property type="entry name" value="HTH_XRE"/>
    <property type="match status" value="1"/>
</dbReference>
<comment type="caution">
    <text evidence="2">The sequence shown here is derived from an EMBL/GenBank/DDBJ whole genome shotgun (WGS) entry which is preliminary data.</text>
</comment>
<evidence type="ECO:0000313" key="2">
    <source>
        <dbReference type="EMBL" id="REE04729.1"/>
    </source>
</evidence>
<gene>
    <name evidence="2" type="ORF">C8E99_2576</name>
</gene>
<proteinExistence type="predicted"/>
<dbReference type="SMART" id="SM00530">
    <property type="entry name" value="HTH_XRE"/>
    <property type="match status" value="1"/>
</dbReference>
<accession>A0A3D9LE65</accession>
<dbReference type="Pfam" id="PF13560">
    <property type="entry name" value="HTH_31"/>
    <property type="match status" value="1"/>
</dbReference>
<dbReference type="SUPFAM" id="SSF47413">
    <property type="entry name" value="lambda repressor-like DNA-binding domains"/>
    <property type="match status" value="1"/>
</dbReference>
<dbReference type="AlphaFoldDB" id="A0A3D9LE65"/>
<dbReference type="Gene3D" id="1.10.260.40">
    <property type="entry name" value="lambda repressor-like DNA-binding domains"/>
    <property type="match status" value="1"/>
</dbReference>
<protein>
    <submittedName>
        <fullName evidence="2">Transcriptional regulator with XRE-family HTH domain</fullName>
    </submittedName>
</protein>
<dbReference type="InterPro" id="IPR010982">
    <property type="entry name" value="Lambda_DNA-bd_dom_sf"/>
</dbReference>
<feature type="domain" description="HTH cro/C1-type" evidence="1">
    <location>
        <begin position="49"/>
        <end position="100"/>
    </location>
</feature>
<evidence type="ECO:0000313" key="3">
    <source>
        <dbReference type="Proteomes" id="UP000256727"/>
    </source>
</evidence>
<reference evidence="2 3" key="1">
    <citation type="submission" date="2018-07" db="EMBL/GenBank/DDBJ databases">
        <title>Sequencing the genomes of 1000 actinobacteria strains.</title>
        <authorList>
            <person name="Klenk H.-P."/>
        </authorList>
    </citation>
    <scope>NUCLEOTIDE SEQUENCE [LARGE SCALE GENOMIC DNA]</scope>
    <source>
        <strain evidence="2 3">DSM 14442</strain>
    </source>
</reference>
<dbReference type="GO" id="GO:0003677">
    <property type="term" value="F:DNA binding"/>
    <property type="evidence" value="ECO:0007669"/>
    <property type="project" value="InterPro"/>
</dbReference>
<dbReference type="EMBL" id="QREH01000001">
    <property type="protein sequence ID" value="REE04729.1"/>
    <property type="molecule type" value="Genomic_DNA"/>
</dbReference>
<dbReference type="InterPro" id="IPR041413">
    <property type="entry name" value="MLTR_LBD"/>
</dbReference>
<organism evidence="2 3">
    <name type="scientific">Citricoccus muralis</name>
    <dbReference type="NCBI Taxonomy" id="169134"/>
    <lineage>
        <taxon>Bacteria</taxon>
        <taxon>Bacillati</taxon>
        <taxon>Actinomycetota</taxon>
        <taxon>Actinomycetes</taxon>
        <taxon>Micrococcales</taxon>
        <taxon>Micrococcaceae</taxon>
        <taxon>Citricoccus</taxon>
    </lineage>
</organism>
<keyword evidence="3" id="KW-1185">Reference proteome</keyword>